<evidence type="ECO:0000313" key="2">
    <source>
        <dbReference type="Proteomes" id="UP000286246"/>
    </source>
</evidence>
<evidence type="ECO:0000313" key="1">
    <source>
        <dbReference type="EMBL" id="RKE47111.1"/>
    </source>
</evidence>
<dbReference type="EMBL" id="RAPY01000004">
    <property type="protein sequence ID" value="RKE47111.1"/>
    <property type="molecule type" value="Genomic_DNA"/>
</dbReference>
<protein>
    <submittedName>
        <fullName evidence="1">Uncharacterized protein</fullName>
    </submittedName>
</protein>
<gene>
    <name evidence="1" type="ORF">DFQ12_4272</name>
</gene>
<keyword evidence="2" id="KW-1185">Reference proteome</keyword>
<dbReference type="AlphaFoldDB" id="A0A420ARK5"/>
<organism evidence="1 2">
    <name type="scientific">Sphingobacterium detergens</name>
    <dbReference type="NCBI Taxonomy" id="1145106"/>
    <lineage>
        <taxon>Bacteria</taxon>
        <taxon>Pseudomonadati</taxon>
        <taxon>Bacteroidota</taxon>
        <taxon>Sphingobacteriia</taxon>
        <taxon>Sphingobacteriales</taxon>
        <taxon>Sphingobacteriaceae</taxon>
        <taxon>Sphingobacterium</taxon>
    </lineage>
</organism>
<sequence>MDYFEVKVRDKAYLIQPYVDNDKLLFTTEIDGL</sequence>
<comment type="caution">
    <text evidence="1">The sequence shown here is derived from an EMBL/GenBank/DDBJ whole genome shotgun (WGS) entry which is preliminary data.</text>
</comment>
<name>A0A420ARK5_SPHD1</name>
<reference evidence="1 2" key="1">
    <citation type="submission" date="2018-09" db="EMBL/GenBank/DDBJ databases">
        <title>Genomic Encyclopedia of Type Strains, Phase III (KMG-III): the genomes of soil and plant-associated and newly described type strains.</title>
        <authorList>
            <person name="Whitman W."/>
        </authorList>
    </citation>
    <scope>NUCLEOTIDE SEQUENCE [LARGE SCALE GENOMIC DNA]</scope>
    <source>
        <strain evidence="1 2">CECT 7938</strain>
    </source>
</reference>
<accession>A0A420ARK5</accession>
<dbReference type="Proteomes" id="UP000286246">
    <property type="component" value="Unassembled WGS sequence"/>
</dbReference>
<proteinExistence type="predicted"/>